<keyword evidence="1" id="KW-0853">WD repeat</keyword>
<dbReference type="Pfam" id="PF21032">
    <property type="entry name" value="PROPPIN"/>
    <property type="match status" value="1"/>
</dbReference>
<dbReference type="Proteomes" id="UP000092460">
    <property type="component" value="Unassembled WGS sequence"/>
</dbReference>
<organism evidence="5 6">
    <name type="scientific">Glossina palpalis gambiensis</name>
    <dbReference type="NCBI Taxonomy" id="67801"/>
    <lineage>
        <taxon>Eukaryota</taxon>
        <taxon>Metazoa</taxon>
        <taxon>Ecdysozoa</taxon>
        <taxon>Arthropoda</taxon>
        <taxon>Hexapoda</taxon>
        <taxon>Insecta</taxon>
        <taxon>Pterygota</taxon>
        <taxon>Neoptera</taxon>
        <taxon>Endopterygota</taxon>
        <taxon>Diptera</taxon>
        <taxon>Brachycera</taxon>
        <taxon>Muscomorpha</taxon>
        <taxon>Hippoboscoidea</taxon>
        <taxon>Glossinidae</taxon>
        <taxon>Glossina</taxon>
    </lineage>
</organism>
<accession>A0A1B0B523</accession>
<dbReference type="InterPro" id="IPR015943">
    <property type="entry name" value="WD40/YVTN_repeat-like_dom_sf"/>
</dbReference>
<keyword evidence="3" id="KW-0072">Autophagy</keyword>
<dbReference type="PANTHER" id="PTHR11227">
    <property type="entry name" value="WD-REPEAT PROTEIN INTERACTING WITH PHOSPHOINOSIDES WIPI -RELATED"/>
    <property type="match status" value="1"/>
</dbReference>
<dbReference type="FunFam" id="2.130.10.10:FF:000738">
    <property type="entry name" value="Autophagy-specific protein"/>
    <property type="match status" value="1"/>
</dbReference>
<dbReference type="EnsemblMetazoa" id="GPPI019154-RA">
    <property type="protein sequence ID" value="GPPI019154-PA"/>
    <property type="gene ID" value="GPPI019154"/>
</dbReference>
<dbReference type="SUPFAM" id="SSF50978">
    <property type="entry name" value="WD40 repeat-like"/>
    <property type="match status" value="1"/>
</dbReference>
<dbReference type="EMBL" id="JXJN01008590">
    <property type="status" value="NOT_ANNOTATED_CDS"/>
    <property type="molecule type" value="Genomic_DNA"/>
</dbReference>
<dbReference type="GO" id="GO:0006914">
    <property type="term" value="P:autophagy"/>
    <property type="evidence" value="ECO:0007669"/>
    <property type="project" value="UniProtKB-KW"/>
</dbReference>
<proteinExistence type="inferred from homology"/>
<dbReference type="AlphaFoldDB" id="A0A1B0B523"/>
<keyword evidence="6" id="KW-1185">Reference proteome</keyword>
<evidence type="ECO:0000313" key="6">
    <source>
        <dbReference type="Proteomes" id="UP000092460"/>
    </source>
</evidence>
<evidence type="ECO:0000313" key="5">
    <source>
        <dbReference type="EnsemblMetazoa" id="GPPI019154-PA"/>
    </source>
</evidence>
<evidence type="ECO:0000256" key="2">
    <source>
        <dbReference type="ARBA" id="ARBA00022737"/>
    </source>
</evidence>
<dbReference type="InterPro" id="IPR048720">
    <property type="entry name" value="PROPPIN"/>
</dbReference>
<dbReference type="VEuPathDB" id="VectorBase:GPPI019154"/>
<dbReference type="InterPro" id="IPR001680">
    <property type="entry name" value="WD40_rpt"/>
</dbReference>
<dbReference type="SMART" id="SM00320">
    <property type="entry name" value="WD40"/>
    <property type="match status" value="2"/>
</dbReference>
<reference evidence="5" key="2">
    <citation type="submission" date="2020-05" db="UniProtKB">
        <authorList>
            <consortium name="EnsemblMetazoa"/>
        </authorList>
    </citation>
    <scope>IDENTIFICATION</scope>
    <source>
        <strain evidence="5">IAEA</strain>
    </source>
</reference>
<dbReference type="GO" id="GO:0005737">
    <property type="term" value="C:cytoplasm"/>
    <property type="evidence" value="ECO:0007669"/>
    <property type="project" value="UniProtKB-ARBA"/>
</dbReference>
<evidence type="ECO:0000256" key="3">
    <source>
        <dbReference type="ARBA" id="ARBA00023006"/>
    </source>
</evidence>
<keyword evidence="2" id="KW-0677">Repeat</keyword>
<evidence type="ECO:0000256" key="1">
    <source>
        <dbReference type="ARBA" id="ARBA00022574"/>
    </source>
</evidence>
<evidence type="ECO:0000256" key="4">
    <source>
        <dbReference type="ARBA" id="ARBA00025740"/>
    </source>
</evidence>
<reference evidence="6" key="1">
    <citation type="submission" date="2015-01" db="EMBL/GenBank/DDBJ databases">
        <authorList>
            <person name="Aksoy S."/>
            <person name="Warren W."/>
            <person name="Wilson R.K."/>
        </authorList>
    </citation>
    <scope>NUCLEOTIDE SEQUENCE [LARGE SCALE GENOMIC DNA]</scope>
    <source>
        <strain evidence="6">IAEA</strain>
    </source>
</reference>
<comment type="similarity">
    <text evidence="4">Belongs to the WD repeat PROPPIN family.</text>
</comment>
<dbReference type="InterPro" id="IPR036322">
    <property type="entry name" value="WD40_repeat_dom_sf"/>
</dbReference>
<dbReference type="STRING" id="67801.A0A1B0B523"/>
<dbReference type="Gene3D" id="2.130.10.10">
    <property type="entry name" value="YVTN repeat-like/Quinoprotein amine dehydrogenase"/>
    <property type="match status" value="1"/>
</dbReference>
<name>A0A1B0B523_9MUSC</name>
<sequence>MNLNLVEMNPYGNGLLYAGFNQDQGCFACATDTGFRVYNCDPLKEKERQLFPEGGLSHVEMLFRCNYLALVGGGIRPLYPPNKVIVWDDLKKAPAISLDFNQPVTAVRLSKLSTLTAPNIHCLGRDRIVVVLEGVIKVYTFTQQPQQLHVFETSNNPKGLCVLCPHSNKSLLAFPGRRSGHVQIVDLANTERAALEVIAHEAAISCIALNLQGTRLATASEKGTLIRIFDTENGKKVGELRRGSNQANIYCINFNHQSTMLVVSSDHGTIHVFNLEDNKPKESSLPIIPKYFSSQWSFVKFSIPQGPACICAFGSDPNSVIAICADGHYYKFLFNSKGECSRDVCTQFLELIDDQN</sequence>
<protein>
    <submittedName>
        <fullName evidence="5">Uncharacterized protein</fullName>
    </submittedName>
</protein>